<name>A0A0F9Q6J5_9ZZZZ</name>
<organism evidence="1">
    <name type="scientific">marine sediment metagenome</name>
    <dbReference type="NCBI Taxonomy" id="412755"/>
    <lineage>
        <taxon>unclassified sequences</taxon>
        <taxon>metagenomes</taxon>
        <taxon>ecological metagenomes</taxon>
    </lineage>
</organism>
<gene>
    <name evidence="1" type="ORF">LCGC14_1052660</name>
</gene>
<reference evidence="1" key="1">
    <citation type="journal article" date="2015" name="Nature">
        <title>Complex archaea that bridge the gap between prokaryotes and eukaryotes.</title>
        <authorList>
            <person name="Spang A."/>
            <person name="Saw J.H."/>
            <person name="Jorgensen S.L."/>
            <person name="Zaremba-Niedzwiedzka K."/>
            <person name="Martijn J."/>
            <person name="Lind A.E."/>
            <person name="van Eijk R."/>
            <person name="Schleper C."/>
            <person name="Guy L."/>
            <person name="Ettema T.J."/>
        </authorList>
    </citation>
    <scope>NUCLEOTIDE SEQUENCE</scope>
</reference>
<dbReference type="AlphaFoldDB" id="A0A0F9Q6J5"/>
<evidence type="ECO:0000313" key="1">
    <source>
        <dbReference type="EMBL" id="KKN08836.1"/>
    </source>
</evidence>
<protein>
    <submittedName>
        <fullName evidence="1">Uncharacterized protein</fullName>
    </submittedName>
</protein>
<dbReference type="EMBL" id="LAZR01004412">
    <property type="protein sequence ID" value="KKN08836.1"/>
    <property type="molecule type" value="Genomic_DNA"/>
</dbReference>
<comment type="caution">
    <text evidence="1">The sequence shown here is derived from an EMBL/GenBank/DDBJ whole genome shotgun (WGS) entry which is preliminary data.</text>
</comment>
<sequence length="400" mass="46131">MSSRILNDWISFYLKYTENTEPPESYHHWTALSLIAGTLQRKVYLRWGHGTIYPNLYIVLIGPSGRTRKGTAMDLGIDIFKETGLPITAESITREALIKALSEAINSYNDPDTKEIEFHCSLTTFSKELSVFLGERDIRFLADLTDWYDSADRWKYETKNSGKFLIRGICYNLLGATAPDWLQTMIPMEAIGGGFTSRIIFIVEEKKAKTVIFPVMTPEEKELKIALIKDLQKIANLGGEIRFDPKAKEMYANWYEIEDKKMDRGEFVIPDPRFSGYCERRPTHIRKLSMILSASRGDDRTITELDFSRAQTLLENAEKKMAKVFGGVGRSNTGTMVFTILEYIKEHKKVSKTHLVKTFYRDMTTSDLDEIEKVLFHMKVIIRVYNEDKKEYEYTYVGGE</sequence>
<proteinExistence type="predicted"/>
<accession>A0A0F9Q6J5</accession>